<dbReference type="RefSeq" id="XP_002675415.1">
    <property type="nucleotide sequence ID" value="XM_002675369.1"/>
</dbReference>
<evidence type="ECO:0000259" key="11">
    <source>
        <dbReference type="PROSITE" id="PS51215"/>
    </source>
</evidence>
<evidence type="ECO:0000256" key="8">
    <source>
        <dbReference type="SAM" id="MobiDB-lite"/>
    </source>
</evidence>
<dbReference type="GO" id="GO:0005634">
    <property type="term" value="C:nucleus"/>
    <property type="evidence" value="ECO:0007669"/>
    <property type="project" value="UniProtKB-SubCell"/>
</dbReference>
<dbReference type="PROSITE" id="PS50868">
    <property type="entry name" value="POST_SET"/>
    <property type="match status" value="1"/>
</dbReference>
<comment type="subcellular location">
    <subcellularLocation>
        <location evidence="2">Chromosome</location>
    </subcellularLocation>
    <subcellularLocation>
        <location evidence="1">Nucleus</location>
    </subcellularLocation>
</comment>
<dbReference type="EMBL" id="GG738878">
    <property type="protein sequence ID" value="EFC42671.1"/>
    <property type="molecule type" value="Genomic_DNA"/>
</dbReference>
<dbReference type="VEuPathDB" id="AmoebaDB:NAEGRDRAFT_69364"/>
<evidence type="ECO:0000259" key="10">
    <source>
        <dbReference type="PROSITE" id="PS50868"/>
    </source>
</evidence>
<dbReference type="InterPro" id="IPR046341">
    <property type="entry name" value="SET_dom_sf"/>
</dbReference>
<accession>D2VKE4</accession>
<dbReference type="PROSITE" id="PS50280">
    <property type="entry name" value="SET"/>
    <property type="match status" value="1"/>
</dbReference>
<organism evidence="13">
    <name type="scientific">Naegleria gruberi</name>
    <name type="common">Amoeba</name>
    <dbReference type="NCBI Taxonomy" id="5762"/>
    <lineage>
        <taxon>Eukaryota</taxon>
        <taxon>Discoba</taxon>
        <taxon>Heterolobosea</taxon>
        <taxon>Tetramitia</taxon>
        <taxon>Eutetramitia</taxon>
        <taxon>Vahlkampfiidae</taxon>
        <taxon>Naegleria</taxon>
    </lineage>
</organism>
<evidence type="ECO:0000256" key="4">
    <source>
        <dbReference type="ARBA" id="ARBA00022603"/>
    </source>
</evidence>
<dbReference type="GO" id="GO:0005694">
    <property type="term" value="C:chromosome"/>
    <property type="evidence" value="ECO:0007669"/>
    <property type="project" value="UniProtKB-SubCell"/>
</dbReference>
<evidence type="ECO:0000259" key="9">
    <source>
        <dbReference type="PROSITE" id="PS50280"/>
    </source>
</evidence>
<evidence type="ECO:0000256" key="1">
    <source>
        <dbReference type="ARBA" id="ARBA00004123"/>
    </source>
</evidence>
<dbReference type="InterPro" id="IPR050777">
    <property type="entry name" value="SET2_Histone-Lys_MeTrsfase"/>
</dbReference>
<keyword evidence="13" id="KW-1185">Reference proteome</keyword>
<dbReference type="GO" id="GO:0032259">
    <property type="term" value="P:methylation"/>
    <property type="evidence" value="ECO:0007669"/>
    <property type="project" value="UniProtKB-KW"/>
</dbReference>
<evidence type="ECO:0000256" key="2">
    <source>
        <dbReference type="ARBA" id="ARBA00004286"/>
    </source>
</evidence>
<evidence type="ECO:0000256" key="3">
    <source>
        <dbReference type="ARBA" id="ARBA00022454"/>
    </source>
</evidence>
<dbReference type="eggNOG" id="KOG1083">
    <property type="taxonomic scope" value="Eukaryota"/>
</dbReference>
<dbReference type="SMART" id="SM00508">
    <property type="entry name" value="PostSET"/>
    <property type="match status" value="1"/>
</dbReference>
<dbReference type="Pfam" id="PF00856">
    <property type="entry name" value="SET"/>
    <property type="match status" value="1"/>
</dbReference>
<dbReference type="Proteomes" id="UP000006671">
    <property type="component" value="Unassembled WGS sequence"/>
</dbReference>
<dbReference type="SMART" id="SM00317">
    <property type="entry name" value="SET"/>
    <property type="match status" value="1"/>
</dbReference>
<evidence type="ECO:0000256" key="6">
    <source>
        <dbReference type="ARBA" id="ARBA00022691"/>
    </source>
</evidence>
<feature type="region of interest" description="Disordered" evidence="8">
    <location>
        <begin position="133"/>
        <end position="152"/>
    </location>
</feature>
<feature type="region of interest" description="Disordered" evidence="8">
    <location>
        <begin position="404"/>
        <end position="426"/>
    </location>
</feature>
<dbReference type="InterPro" id="IPR003616">
    <property type="entry name" value="Post-SET_dom"/>
</dbReference>
<dbReference type="Gene3D" id="2.170.270.10">
    <property type="entry name" value="SET domain"/>
    <property type="match status" value="1"/>
</dbReference>
<proteinExistence type="predicted"/>
<feature type="domain" description="Post-SET" evidence="10">
    <location>
        <begin position="382"/>
        <end position="398"/>
    </location>
</feature>
<sequence>MSHSRYIELLRFASDNEEDGFEVRCDSFKNSKTGKRSHTEIAFPTESNCRRKRKPFTPNVIPYQDTVQTNFDLDNTISKYRTLEDGPFPEEVLTSIHRFHLKKTFVAFDHLGGTYRPHRKDFYGKRLTDFQLTKEQVENQKPKKEEKSVRKRREKSPFAKVCKKLKLTVDSSNLAKQAIITKYFPKIKLPDDFVYIMSNERKTTKQSDKKHQDHCHCTNGCIPKYCINYLSQIECPTDCNCGDNCQNRVFTKMAYPELICFQSDTKGIGVKCNQDVIKKGTFITEYVGEVISVDKFETRTKRSYKKSLHHYCMNMNENEIIDATWMGNIARFINHSCAPNARTQTWDVNGQNRVGIFAIKDIVKGEEITYNYNFLIYNDETKQQECKCGAPNCQGVIGTRIVDEDEDSDSSSGLVAMLSGSEDEEYDSDDIYLQYISD</sequence>
<dbReference type="GeneID" id="8852020"/>
<dbReference type="InterPro" id="IPR006560">
    <property type="entry name" value="AWS_dom"/>
</dbReference>
<evidence type="ECO:0000313" key="13">
    <source>
        <dbReference type="Proteomes" id="UP000006671"/>
    </source>
</evidence>
<dbReference type="InterPro" id="IPR033467">
    <property type="entry name" value="Tesmin/TSO1-like_CXC"/>
</dbReference>
<dbReference type="SMART" id="SM01114">
    <property type="entry name" value="CXC"/>
    <property type="match status" value="1"/>
</dbReference>
<evidence type="ECO:0000256" key="7">
    <source>
        <dbReference type="ARBA" id="ARBA00023242"/>
    </source>
</evidence>
<keyword evidence="6" id="KW-0949">S-adenosyl-L-methionine</keyword>
<keyword evidence="5" id="KW-0808">Transferase</keyword>
<evidence type="ECO:0000256" key="5">
    <source>
        <dbReference type="ARBA" id="ARBA00022679"/>
    </source>
</evidence>
<evidence type="ECO:0000313" key="12">
    <source>
        <dbReference type="EMBL" id="EFC42671.1"/>
    </source>
</evidence>
<name>D2VKE4_NAEGR</name>
<gene>
    <name evidence="12" type="ORF">NAEGRDRAFT_69364</name>
</gene>
<feature type="domain" description="SET" evidence="9">
    <location>
        <begin position="256"/>
        <end position="373"/>
    </location>
</feature>
<keyword evidence="3" id="KW-0158">Chromosome</keyword>
<protein>
    <submittedName>
        <fullName evidence="12">Predicted protein</fullName>
    </submittedName>
</protein>
<feature type="domain" description="AWS" evidence="11">
    <location>
        <begin position="210"/>
        <end position="254"/>
    </location>
</feature>
<dbReference type="AlphaFoldDB" id="D2VKE4"/>
<dbReference type="GO" id="GO:0042054">
    <property type="term" value="F:histone methyltransferase activity"/>
    <property type="evidence" value="ECO:0007669"/>
    <property type="project" value="InterPro"/>
</dbReference>
<feature type="compositionally biased region" description="Basic and acidic residues" evidence="8">
    <location>
        <begin position="135"/>
        <end position="148"/>
    </location>
</feature>
<dbReference type="PANTHER" id="PTHR22884">
    <property type="entry name" value="SET DOMAIN PROTEINS"/>
    <property type="match status" value="1"/>
</dbReference>
<dbReference type="PROSITE" id="PS51215">
    <property type="entry name" value="AWS"/>
    <property type="match status" value="1"/>
</dbReference>
<keyword evidence="4" id="KW-0489">Methyltransferase</keyword>
<dbReference type="InParanoid" id="D2VKE4"/>
<dbReference type="KEGG" id="ngr:NAEGRDRAFT_69364"/>
<dbReference type="InterPro" id="IPR001214">
    <property type="entry name" value="SET_dom"/>
</dbReference>
<keyword evidence="7" id="KW-0539">Nucleus</keyword>
<dbReference type="SMART" id="SM00570">
    <property type="entry name" value="AWS"/>
    <property type="match status" value="1"/>
</dbReference>
<dbReference type="STRING" id="5762.D2VKE4"/>
<dbReference type="SUPFAM" id="SSF82199">
    <property type="entry name" value="SET domain"/>
    <property type="match status" value="1"/>
</dbReference>
<dbReference type="OrthoDB" id="422362at2759"/>
<reference evidence="12 13" key="1">
    <citation type="journal article" date="2010" name="Cell">
        <title>The genome of Naegleria gruberi illuminates early eukaryotic versatility.</title>
        <authorList>
            <person name="Fritz-Laylin L.K."/>
            <person name="Prochnik S.E."/>
            <person name="Ginger M.L."/>
            <person name="Dacks J.B."/>
            <person name="Carpenter M.L."/>
            <person name="Field M.C."/>
            <person name="Kuo A."/>
            <person name="Paredez A."/>
            <person name="Chapman J."/>
            <person name="Pham J."/>
            <person name="Shu S."/>
            <person name="Neupane R."/>
            <person name="Cipriano M."/>
            <person name="Mancuso J."/>
            <person name="Tu H."/>
            <person name="Salamov A."/>
            <person name="Lindquist E."/>
            <person name="Shapiro H."/>
            <person name="Lucas S."/>
            <person name="Grigoriev I.V."/>
            <person name="Cande W.Z."/>
            <person name="Fulton C."/>
            <person name="Rokhsar D.S."/>
            <person name="Dawson S.C."/>
        </authorList>
    </citation>
    <scope>NUCLEOTIDE SEQUENCE [LARGE SCALE GENOMIC DNA]</scope>
    <source>
        <strain evidence="12 13">NEG-M</strain>
    </source>
</reference>